<evidence type="ECO:0000313" key="2">
    <source>
        <dbReference type="Proteomes" id="UP001323798"/>
    </source>
</evidence>
<gene>
    <name evidence="1" type="ORF">SM116_11445</name>
</gene>
<organism evidence="1 2">
    <name type="scientific">Microbacterium rhizosphaerae</name>
    <dbReference type="NCBI Taxonomy" id="1678237"/>
    <lineage>
        <taxon>Bacteria</taxon>
        <taxon>Bacillati</taxon>
        <taxon>Actinomycetota</taxon>
        <taxon>Actinomycetes</taxon>
        <taxon>Micrococcales</taxon>
        <taxon>Microbacteriaceae</taxon>
        <taxon>Microbacterium</taxon>
    </lineage>
</organism>
<accession>A0ABZ0SGV3</accession>
<keyword evidence="2" id="KW-1185">Reference proteome</keyword>
<evidence type="ECO:0000313" key="1">
    <source>
        <dbReference type="EMBL" id="WPR88392.1"/>
    </source>
</evidence>
<reference evidence="1 2" key="1">
    <citation type="submission" date="2023-11" db="EMBL/GenBank/DDBJ databases">
        <title>Genome sequence of Microbacterium rhizosphaerae KACC 19337.</title>
        <authorList>
            <person name="Choi H."/>
            <person name="Kim S."/>
            <person name="Kim Y."/>
            <person name="Kwon S.-W."/>
            <person name="Heo J."/>
        </authorList>
    </citation>
    <scope>NUCLEOTIDE SEQUENCE [LARGE SCALE GENOMIC DNA]</scope>
    <source>
        <strain evidence="1 2">KACC 19337</strain>
    </source>
</reference>
<sequence length="90" mass="9980">MTENVDPFELDAEQLIPIIQSLSDGLMQDDAAGVFQAIQRGDSLAAVATLNRMNPHERLLAGLHIALFAKNAYEELARERSKRDNEGDDQ</sequence>
<proteinExistence type="predicted"/>
<dbReference type="EMBL" id="CP139368">
    <property type="protein sequence ID" value="WPR88392.1"/>
    <property type="molecule type" value="Genomic_DNA"/>
</dbReference>
<name>A0ABZ0SGV3_9MICO</name>
<protein>
    <submittedName>
        <fullName evidence="1">Uncharacterized protein</fullName>
    </submittedName>
</protein>
<dbReference type="RefSeq" id="WP_320941112.1">
    <property type="nucleotide sequence ID" value="NZ_BAABEU010000006.1"/>
</dbReference>
<dbReference type="Proteomes" id="UP001323798">
    <property type="component" value="Chromosome"/>
</dbReference>